<dbReference type="SUPFAM" id="SSF58113">
    <property type="entry name" value="Apolipoprotein A-I"/>
    <property type="match status" value="1"/>
</dbReference>
<feature type="region of interest" description="Disordered" evidence="1">
    <location>
        <begin position="63"/>
        <end position="111"/>
    </location>
</feature>
<keyword evidence="3" id="KW-1185">Reference proteome</keyword>
<reference evidence="3" key="1">
    <citation type="journal article" date="2019" name="Int. J. Syst. Evol. Microbiol.">
        <title>The Global Catalogue of Microorganisms (GCM) 10K type strain sequencing project: providing services to taxonomists for standard genome sequencing and annotation.</title>
        <authorList>
            <consortium name="The Broad Institute Genomics Platform"/>
            <consortium name="The Broad Institute Genome Sequencing Center for Infectious Disease"/>
            <person name="Wu L."/>
            <person name="Ma J."/>
        </authorList>
    </citation>
    <scope>NUCLEOTIDE SEQUENCE [LARGE SCALE GENOMIC DNA]</scope>
    <source>
        <strain evidence="3">JCM 17695</strain>
    </source>
</reference>
<proteinExistence type="predicted"/>
<evidence type="ECO:0000256" key="1">
    <source>
        <dbReference type="SAM" id="MobiDB-lite"/>
    </source>
</evidence>
<sequence length="220" mass="23686">MTRAGETVGKAVGTGWRAVRQGAAQARAAGAEAALAAEHKLTARGLAPQQVAEAIAESAQVAREELQETGRRTRKRLAKTAKHTRKDLAKAAKQARKDMGRSRTVQGAMSAVKPLRAQAKQLRKDLKPQVEAYRSELQRQLKEAKAAAKEAAKENRGPRRWPWLLIAGALAAGAVVVLRGRKPAEEPVEPVVPTPAPEQSAAERNGQAKPEVRISAEKKN</sequence>
<organism evidence="2 3">
    <name type="scientific">Actinokineospora soli</name>
    <dbReference type="NCBI Taxonomy" id="1048753"/>
    <lineage>
        <taxon>Bacteria</taxon>
        <taxon>Bacillati</taxon>
        <taxon>Actinomycetota</taxon>
        <taxon>Actinomycetes</taxon>
        <taxon>Pseudonocardiales</taxon>
        <taxon>Pseudonocardiaceae</taxon>
        <taxon>Actinokineospora</taxon>
    </lineage>
</organism>
<evidence type="ECO:0000313" key="2">
    <source>
        <dbReference type="EMBL" id="MFC7618433.1"/>
    </source>
</evidence>
<name>A0ABW2TZX2_9PSEU</name>
<accession>A0ABW2TZX2</accession>
<comment type="caution">
    <text evidence="2">The sequence shown here is derived from an EMBL/GenBank/DDBJ whole genome shotgun (WGS) entry which is preliminary data.</text>
</comment>
<feature type="region of interest" description="Disordered" evidence="1">
    <location>
        <begin position="183"/>
        <end position="220"/>
    </location>
</feature>
<evidence type="ECO:0000313" key="3">
    <source>
        <dbReference type="Proteomes" id="UP001596512"/>
    </source>
</evidence>
<dbReference type="Proteomes" id="UP001596512">
    <property type="component" value="Unassembled WGS sequence"/>
</dbReference>
<dbReference type="EMBL" id="JBHTEY010000004">
    <property type="protein sequence ID" value="MFC7618433.1"/>
    <property type="molecule type" value="Genomic_DNA"/>
</dbReference>
<protein>
    <recommendedName>
        <fullName evidence="4">MYXO-CTERM domain-containing protein</fullName>
    </recommendedName>
</protein>
<feature type="compositionally biased region" description="Basic residues" evidence="1">
    <location>
        <begin position="72"/>
        <end position="85"/>
    </location>
</feature>
<feature type="compositionally biased region" description="Basic and acidic residues" evidence="1">
    <location>
        <begin position="86"/>
        <end position="101"/>
    </location>
</feature>
<gene>
    <name evidence="2" type="ORF">ACFQV2_38855</name>
</gene>
<evidence type="ECO:0008006" key="4">
    <source>
        <dbReference type="Google" id="ProtNLM"/>
    </source>
</evidence>
<feature type="compositionally biased region" description="Basic and acidic residues" evidence="1">
    <location>
        <begin position="210"/>
        <end position="220"/>
    </location>
</feature>